<protein>
    <submittedName>
        <fullName evidence="2">Uncharacterized protein</fullName>
    </submittedName>
</protein>
<dbReference type="EMBL" id="LAZP02000011">
    <property type="protein sequence ID" value="PFH62987.1"/>
    <property type="molecule type" value="Genomic_DNA"/>
</dbReference>
<keyword evidence="1" id="KW-1133">Transmembrane helix</keyword>
<gene>
    <name evidence="2" type="ORF">XA68_10399</name>
</gene>
<feature type="transmembrane region" description="Helical" evidence="1">
    <location>
        <begin position="194"/>
        <end position="216"/>
    </location>
</feature>
<reference evidence="2 3" key="1">
    <citation type="journal article" date="2015" name="BMC Genomics">
        <title>Gene expression during zombie ant biting behavior reflects the complexity underlying fungal parasitic behavioral manipulation.</title>
        <authorList>
            <person name="de Bekker C."/>
            <person name="Ohm R.A."/>
            <person name="Loreto R.G."/>
            <person name="Sebastian A."/>
            <person name="Albert I."/>
            <person name="Merrow M."/>
            <person name="Brachmann A."/>
            <person name="Hughes D.P."/>
        </authorList>
    </citation>
    <scope>NUCLEOTIDE SEQUENCE [LARGE SCALE GENOMIC DNA]</scope>
    <source>
        <strain evidence="2 3">SC16a</strain>
    </source>
</reference>
<comment type="caution">
    <text evidence="2">The sequence shown here is derived from an EMBL/GenBank/DDBJ whole genome shotgun (WGS) entry which is preliminary data.</text>
</comment>
<name>A0A2A9PR03_OPHUN</name>
<reference evidence="2 3" key="2">
    <citation type="journal article" date="2017" name="Sci. Rep.">
        <title>Ant-infecting Ophiocordyceps genomes reveal a high diversity of potential behavioral manipulation genes and a possible major role for enterotoxins.</title>
        <authorList>
            <person name="de Bekker C."/>
            <person name="Ohm R.A."/>
            <person name="Evans H.C."/>
            <person name="Brachmann A."/>
            <person name="Hughes D.P."/>
        </authorList>
    </citation>
    <scope>NUCLEOTIDE SEQUENCE [LARGE SCALE GENOMIC DNA]</scope>
    <source>
        <strain evidence="2 3">SC16a</strain>
    </source>
</reference>
<keyword evidence="1" id="KW-0812">Transmembrane</keyword>
<evidence type="ECO:0000256" key="1">
    <source>
        <dbReference type="SAM" id="Phobius"/>
    </source>
</evidence>
<feature type="transmembrane region" description="Helical" evidence="1">
    <location>
        <begin position="151"/>
        <end position="173"/>
    </location>
</feature>
<dbReference type="AlphaFoldDB" id="A0A2A9PR03"/>
<evidence type="ECO:0000313" key="3">
    <source>
        <dbReference type="Proteomes" id="UP000037136"/>
    </source>
</evidence>
<dbReference type="STRING" id="268505.A0A2A9PR03"/>
<feature type="transmembrane region" description="Helical" evidence="1">
    <location>
        <begin position="236"/>
        <end position="255"/>
    </location>
</feature>
<feature type="transmembrane region" description="Helical" evidence="1">
    <location>
        <begin position="99"/>
        <end position="117"/>
    </location>
</feature>
<dbReference type="OrthoDB" id="3945378at2759"/>
<keyword evidence="3" id="KW-1185">Reference proteome</keyword>
<sequence>MADCPLLIGNSDLYGLGVRIGLYAQWTATLLTTVFEPANEAPLRLLNLIVQAAIFLGLCTESARSGSAVGSFITQLLLCGSLSSVTGDGISHLGHASGLLRLGFYLAFSAYGLWFWFRGVDEMLPPVAGCHDVAFFGPSSLRGWFRSLAKVASVVGLLVCALLVVCAVCEARSRFRRGLRAAFARPDAGQRPRVEVTLMFLSAGLLVLSVVTVEYLIRVNNIQGVGISKIGTVAQFIPLLAGVLACFLSVWKVLLDGLIFKKRCWFFFGWHL</sequence>
<dbReference type="Proteomes" id="UP000037136">
    <property type="component" value="Unassembled WGS sequence"/>
</dbReference>
<organism evidence="2 3">
    <name type="scientific">Ophiocordyceps unilateralis</name>
    <name type="common">Zombie-ant fungus</name>
    <name type="synonym">Torrubia unilateralis</name>
    <dbReference type="NCBI Taxonomy" id="268505"/>
    <lineage>
        <taxon>Eukaryota</taxon>
        <taxon>Fungi</taxon>
        <taxon>Dikarya</taxon>
        <taxon>Ascomycota</taxon>
        <taxon>Pezizomycotina</taxon>
        <taxon>Sordariomycetes</taxon>
        <taxon>Hypocreomycetidae</taxon>
        <taxon>Hypocreales</taxon>
        <taxon>Ophiocordycipitaceae</taxon>
        <taxon>Ophiocordyceps</taxon>
    </lineage>
</organism>
<accession>A0A2A9PR03</accession>
<keyword evidence="1" id="KW-0472">Membrane</keyword>
<evidence type="ECO:0000313" key="2">
    <source>
        <dbReference type="EMBL" id="PFH62987.1"/>
    </source>
</evidence>
<proteinExistence type="predicted"/>